<evidence type="ECO:0000259" key="2">
    <source>
        <dbReference type="Pfam" id="PF12697"/>
    </source>
</evidence>
<feature type="region of interest" description="Disordered" evidence="1">
    <location>
        <begin position="41"/>
        <end position="81"/>
    </location>
</feature>
<gene>
    <name evidence="3" type="ORF">Rmf_51440</name>
</gene>
<sequence>MTGRRVIGGPAPRAPRWEATASQTRGQMTGLGEGLGGATGATGTPCPSPNPTIWSPRVRGHVCPRREGPGGQSPPDHASTPVKATRRALIVLAGVALATPAAATTTGERWFRTSDGVRLRYLEAGSGRVVVFVPGWCMPGRIFAPQIEALSRRWRVVVLDPRGQGGSEVPREGYEPTRRGQDVRDLLAHLGGGRVVLAGWSLGVLDVLSYADLAGDGRIAGLVLIDNSVGEGQPPPPRASRFFQNLRQRRDATVRGFVASMYRTPQDAAYLDGIARDAQRMPVEASIRLLSYPRPREFWRDSLYAVRRPVLYAVTPRLRGQAEAVAQRHPAPTVEIFETAGHALFVDEPARFNAAVDDFLARKAAWS</sequence>
<dbReference type="PANTHER" id="PTHR43798:SF33">
    <property type="entry name" value="HYDROLASE, PUTATIVE (AFU_ORTHOLOGUE AFUA_2G14860)-RELATED"/>
    <property type="match status" value="1"/>
</dbReference>
<dbReference type="Gene3D" id="3.40.50.1820">
    <property type="entry name" value="alpha/beta hydrolase"/>
    <property type="match status" value="1"/>
</dbReference>
<dbReference type="PANTHER" id="PTHR43798">
    <property type="entry name" value="MONOACYLGLYCEROL LIPASE"/>
    <property type="match status" value="1"/>
</dbReference>
<dbReference type="InterPro" id="IPR000073">
    <property type="entry name" value="AB_hydrolase_1"/>
</dbReference>
<protein>
    <recommendedName>
        <fullName evidence="2">AB hydrolase-1 domain-containing protein</fullName>
    </recommendedName>
</protein>
<evidence type="ECO:0000313" key="4">
    <source>
        <dbReference type="Proteomes" id="UP000831327"/>
    </source>
</evidence>
<dbReference type="InterPro" id="IPR029058">
    <property type="entry name" value="AB_hydrolase_fold"/>
</dbReference>
<name>A0ABN6PCQ9_9PROT</name>
<dbReference type="SUPFAM" id="SSF53474">
    <property type="entry name" value="alpha/beta-Hydrolases"/>
    <property type="match status" value="1"/>
</dbReference>
<dbReference type="Proteomes" id="UP000831327">
    <property type="component" value="Chromosome"/>
</dbReference>
<dbReference type="EMBL" id="AP025637">
    <property type="protein sequence ID" value="BDG75215.1"/>
    <property type="molecule type" value="Genomic_DNA"/>
</dbReference>
<evidence type="ECO:0000256" key="1">
    <source>
        <dbReference type="SAM" id="MobiDB-lite"/>
    </source>
</evidence>
<feature type="region of interest" description="Disordered" evidence="1">
    <location>
        <begin position="1"/>
        <end position="23"/>
    </location>
</feature>
<reference evidence="3 4" key="1">
    <citation type="journal article" date="2016" name="Microbes Environ.">
        <title>Phylogenetically diverse aerobic anoxygenic phototrophic bacteria isolated from epilithic biofilms in Tama river, Japan.</title>
        <authorList>
            <person name="Hirose S."/>
            <person name="Matsuura K."/>
            <person name="Haruta S."/>
        </authorList>
    </citation>
    <scope>NUCLEOTIDE SEQUENCE [LARGE SCALE GENOMIC DNA]</scope>
    <source>
        <strain evidence="3 4">S08</strain>
    </source>
</reference>
<dbReference type="Pfam" id="PF12697">
    <property type="entry name" value="Abhydrolase_6"/>
    <property type="match status" value="1"/>
</dbReference>
<accession>A0ABN6PCQ9</accession>
<dbReference type="InterPro" id="IPR050266">
    <property type="entry name" value="AB_hydrolase_sf"/>
</dbReference>
<proteinExistence type="predicted"/>
<feature type="domain" description="AB hydrolase-1" evidence="2">
    <location>
        <begin position="130"/>
        <end position="355"/>
    </location>
</feature>
<evidence type="ECO:0000313" key="3">
    <source>
        <dbReference type="EMBL" id="BDG75215.1"/>
    </source>
</evidence>
<keyword evidence="4" id="KW-1185">Reference proteome</keyword>
<organism evidence="3 4">
    <name type="scientific">Roseomonas fluvialis</name>
    <dbReference type="NCBI Taxonomy" id="1750527"/>
    <lineage>
        <taxon>Bacteria</taxon>
        <taxon>Pseudomonadati</taxon>
        <taxon>Pseudomonadota</taxon>
        <taxon>Alphaproteobacteria</taxon>
        <taxon>Acetobacterales</taxon>
        <taxon>Roseomonadaceae</taxon>
        <taxon>Roseomonas</taxon>
    </lineage>
</organism>